<dbReference type="InterPro" id="IPR050490">
    <property type="entry name" value="Bact_solute-bd_prot1"/>
</dbReference>
<dbReference type="SUPFAM" id="SSF53850">
    <property type="entry name" value="Periplasmic binding protein-like II"/>
    <property type="match status" value="1"/>
</dbReference>
<keyword evidence="4" id="KW-1185">Reference proteome</keyword>
<name>A0A2M8W1U1_9MICO</name>
<dbReference type="EMBL" id="PGTZ01000013">
    <property type="protein sequence ID" value="PJI84891.1"/>
    <property type="molecule type" value="Genomic_DNA"/>
</dbReference>
<dbReference type="Pfam" id="PF01547">
    <property type="entry name" value="SBP_bac_1"/>
    <property type="match status" value="1"/>
</dbReference>
<protein>
    <submittedName>
        <fullName evidence="3">ABC-type glycerol-3-phosphate transport system substrate-binding protein</fullName>
    </submittedName>
</protein>
<dbReference type="PANTHER" id="PTHR43649">
    <property type="entry name" value="ARABINOSE-BINDING PROTEIN-RELATED"/>
    <property type="match status" value="1"/>
</dbReference>
<proteinExistence type="predicted"/>
<comment type="caution">
    <text evidence="3">The sequence shown here is derived from an EMBL/GenBank/DDBJ whole genome shotgun (WGS) entry which is preliminary data.</text>
</comment>
<reference evidence="3 4" key="1">
    <citation type="submission" date="2017-11" db="EMBL/GenBank/DDBJ databases">
        <title>Genomic Encyclopedia of Archaeal and Bacterial Type Strains, Phase II (KMG-II): From Individual Species to Whole Genera.</title>
        <authorList>
            <person name="Goeker M."/>
        </authorList>
    </citation>
    <scope>NUCLEOTIDE SEQUENCE [LARGE SCALE GENOMIC DNA]</scope>
    <source>
        <strain evidence="3 4">DSM 22413</strain>
    </source>
</reference>
<keyword evidence="2" id="KW-0732">Signal</keyword>
<feature type="region of interest" description="Disordered" evidence="1">
    <location>
        <begin position="137"/>
        <end position="157"/>
    </location>
</feature>
<feature type="region of interest" description="Disordered" evidence="1">
    <location>
        <begin position="377"/>
        <end position="440"/>
    </location>
</feature>
<organism evidence="3 4">
    <name type="scientific">Luteimicrobium subarcticum</name>
    <dbReference type="NCBI Taxonomy" id="620910"/>
    <lineage>
        <taxon>Bacteria</taxon>
        <taxon>Bacillati</taxon>
        <taxon>Actinomycetota</taxon>
        <taxon>Actinomycetes</taxon>
        <taxon>Micrococcales</taxon>
        <taxon>Luteimicrobium</taxon>
    </lineage>
</organism>
<dbReference type="InterPro" id="IPR006059">
    <property type="entry name" value="SBP"/>
</dbReference>
<accession>A0A2M8W1U1</accession>
<evidence type="ECO:0000256" key="1">
    <source>
        <dbReference type="SAM" id="MobiDB-lite"/>
    </source>
</evidence>
<dbReference type="PANTHER" id="PTHR43649:SF16">
    <property type="entry name" value="SUGAR-BINDING LIPOPROTEIN"/>
    <property type="match status" value="1"/>
</dbReference>
<feature type="chain" id="PRO_5039331847" evidence="2">
    <location>
        <begin position="25"/>
        <end position="507"/>
    </location>
</feature>
<gene>
    <name evidence="3" type="ORF">CLV34_3138</name>
</gene>
<evidence type="ECO:0000256" key="2">
    <source>
        <dbReference type="SAM" id="SignalP"/>
    </source>
</evidence>
<dbReference type="Proteomes" id="UP000231586">
    <property type="component" value="Unassembled WGS sequence"/>
</dbReference>
<evidence type="ECO:0000313" key="4">
    <source>
        <dbReference type="Proteomes" id="UP000231586"/>
    </source>
</evidence>
<feature type="signal peptide" evidence="2">
    <location>
        <begin position="1"/>
        <end position="24"/>
    </location>
</feature>
<sequence>MLPSAASAVVGAASVAALALGALAGCSAGGHDDPTQITVATFAGLDDGAQAALDGLVAEFEDMNPDVRVTFRVYGYDAQTFATDAAAGAVPTVFVAPFTDAPALVADDQVAHVEDVLAAFPYLDGAGTDDLDVALTTPGTTPGTTGRATAGTTAGGTVRGVPATASPARLVYDRDAFRDAGLDPDDPPTTWAQVRRDAKLLAASTGGAGLGVPTENGSGGATLAAVAAATGGRIEHDGAVTFAGARTAAELLHDMRWQDGSLGTTLLGSTDDVVRAFAAGKVAMVVGTTDLSSAAVRAGTDPDDLGIAPIPLTGDDAGVAVDGMTAFVSPDATSAQQDAAARWIDTAYVAGLINGTDSSLSDVSGTVASRALAAAEATDGPGGAGGIPTAAPSPAVTGTTPSAGASASGTPSGGSSGEVAPSPGSTFVPNPQQPDPVGPLVGLTPVNVAAVRSVPGRPLVAPPVVAPRAEYVALDAVVRAVLTDRDADVPALLAAAQRDAERTAATG</sequence>
<evidence type="ECO:0000313" key="3">
    <source>
        <dbReference type="EMBL" id="PJI84891.1"/>
    </source>
</evidence>
<dbReference type="Gene3D" id="3.40.190.10">
    <property type="entry name" value="Periplasmic binding protein-like II"/>
    <property type="match status" value="1"/>
</dbReference>
<feature type="compositionally biased region" description="Low complexity" evidence="1">
    <location>
        <begin position="387"/>
        <end position="410"/>
    </location>
</feature>
<feature type="compositionally biased region" description="Low complexity" evidence="1">
    <location>
        <begin position="137"/>
        <end position="152"/>
    </location>
</feature>
<dbReference type="AlphaFoldDB" id="A0A2M8W1U1"/>